<dbReference type="NCBIfam" id="TIGR03317">
    <property type="entry name" value="ygfZ_signature"/>
    <property type="match status" value="1"/>
</dbReference>
<accession>A0A679I944</accession>
<evidence type="ECO:0000313" key="1">
    <source>
        <dbReference type="EMBL" id="BBU69413.1"/>
    </source>
</evidence>
<dbReference type="Proteomes" id="UP000463961">
    <property type="component" value="Chromosome"/>
</dbReference>
<sequence length="299" mass="32666">MTTPQLTALPHLAILDVTGDDAQAFLHAQVPSDIRTLNNERAQISGWCTAKGRLLTTFVIWPIENGYRLVLASDVRDAIAKRLKMYVLRLKVQVIPATDLVYGLLHPGTALANLPLPTTDWQVTRQDEMTAVRIDSTRVLLTGPENQFQALTADLACASQEDWLRADIAQGFPLVTQATSEHYVPQMINLDKLGGVSFKKGCYPGQEIVARTHYLGKIKRHLYRVGSEQPLVSGTEVRSAVLNGQACGSLLMVAPGLDGNWLALAVLQQDATEGALYLQTESGEQTLTLIDLVLPEAAE</sequence>
<dbReference type="EMBL" id="AP022345">
    <property type="protein sequence ID" value="BBU69413.1"/>
    <property type="molecule type" value="Genomic_DNA"/>
</dbReference>
<dbReference type="Gene3D" id="3.30.70.1630">
    <property type="match status" value="1"/>
</dbReference>
<dbReference type="InterPro" id="IPR045179">
    <property type="entry name" value="YgfZ/GcvT"/>
</dbReference>
<evidence type="ECO:0000313" key="2">
    <source>
        <dbReference type="Proteomes" id="UP000463961"/>
    </source>
</evidence>
<gene>
    <name evidence="1" type="ORF">ICHIAU1_16960</name>
</gene>
<dbReference type="OrthoDB" id="9796287at2"/>
<dbReference type="Gene3D" id="3.30.70.1400">
    <property type="entry name" value="Aminomethyltransferase beta-barrel domains"/>
    <property type="match status" value="1"/>
</dbReference>
<name>A0A679I944_9RHOO</name>
<protein>
    <submittedName>
        <fullName evidence="1">Uncharacterized protein</fullName>
    </submittedName>
</protein>
<dbReference type="Gene3D" id="2.40.30.160">
    <property type="match status" value="1"/>
</dbReference>
<reference evidence="2" key="1">
    <citation type="submission" date="2020-01" db="EMBL/GenBank/DDBJ databases">
        <title>Phosphoaccumulans saitamaens gen. nov., sp. nov., a polyphosphate accumulating bacterium isolated from surface river water.</title>
        <authorList>
            <person name="Watanabe K."/>
            <person name="Suda W."/>
        </authorList>
    </citation>
    <scope>NUCLEOTIDE SEQUENCE [LARGE SCALE GENOMIC DNA]</scope>
    <source>
        <strain evidence="2">ICHIAU1</strain>
    </source>
</reference>
<dbReference type="GO" id="GO:0016226">
    <property type="term" value="P:iron-sulfur cluster assembly"/>
    <property type="evidence" value="ECO:0007669"/>
    <property type="project" value="TreeGrafter"/>
</dbReference>
<dbReference type="RefSeq" id="WP_162049878.1">
    <property type="nucleotide sequence ID" value="NZ_AP019011.1"/>
</dbReference>
<organism evidence="1 2">
    <name type="scientific">Fluviibacter phosphoraccumulans</name>
    <dbReference type="NCBI Taxonomy" id="1751046"/>
    <lineage>
        <taxon>Bacteria</taxon>
        <taxon>Pseudomonadati</taxon>
        <taxon>Pseudomonadota</taxon>
        <taxon>Betaproteobacteria</taxon>
        <taxon>Rhodocyclales</taxon>
        <taxon>Fluviibacteraceae</taxon>
        <taxon>Fluviibacter</taxon>
    </lineage>
</organism>
<dbReference type="AlphaFoldDB" id="A0A679I944"/>
<keyword evidence="2" id="KW-1185">Reference proteome</keyword>
<dbReference type="SUPFAM" id="SSF103025">
    <property type="entry name" value="Folate-binding domain"/>
    <property type="match status" value="1"/>
</dbReference>
<dbReference type="InterPro" id="IPR017703">
    <property type="entry name" value="YgfZ/GCV_T_CS"/>
</dbReference>
<dbReference type="PANTHER" id="PTHR22602">
    <property type="entry name" value="TRANSFERASE CAF17, MITOCHONDRIAL-RELATED"/>
    <property type="match status" value="1"/>
</dbReference>
<proteinExistence type="predicted"/>
<dbReference type="PANTHER" id="PTHR22602:SF0">
    <property type="entry name" value="TRANSFERASE CAF17, MITOCHONDRIAL-RELATED"/>
    <property type="match status" value="1"/>
</dbReference>